<dbReference type="Proteomes" id="UP000034866">
    <property type="component" value="Chromosome"/>
</dbReference>
<evidence type="ECO:0000256" key="4">
    <source>
        <dbReference type="ARBA" id="ARBA00022989"/>
    </source>
</evidence>
<evidence type="ECO:0000259" key="7">
    <source>
        <dbReference type="Pfam" id="PF00892"/>
    </source>
</evidence>
<dbReference type="NCBIfam" id="NF008676">
    <property type="entry name" value="PRK11689.1"/>
    <property type="match status" value="1"/>
</dbReference>
<organism evidence="8 9">
    <name type="scientific">Photorhabdus thracensis</name>
    <dbReference type="NCBI Taxonomy" id="230089"/>
    <lineage>
        <taxon>Bacteria</taxon>
        <taxon>Pseudomonadati</taxon>
        <taxon>Pseudomonadota</taxon>
        <taxon>Gammaproteobacteria</taxon>
        <taxon>Enterobacterales</taxon>
        <taxon>Morganellaceae</taxon>
        <taxon>Photorhabdus</taxon>
    </lineage>
</organism>
<evidence type="ECO:0000313" key="8">
    <source>
        <dbReference type="EMBL" id="AKH64839.1"/>
    </source>
</evidence>
<evidence type="ECO:0000256" key="2">
    <source>
        <dbReference type="ARBA" id="ARBA00022475"/>
    </source>
</evidence>
<feature type="transmembrane region" description="Helical" evidence="6">
    <location>
        <begin position="14"/>
        <end position="32"/>
    </location>
</feature>
<reference evidence="8 9" key="1">
    <citation type="journal article" date="2015" name="J. Biotechnol.">
        <title>Complete genome sequence of Photorhabdus temperata subsp. thracensis 39-8(T), an entomopathogenic bacterium for the improved commercial bioinsecticide.</title>
        <authorList>
            <person name="Kwak Y."/>
            <person name="Shin J.H."/>
        </authorList>
    </citation>
    <scope>NUCLEOTIDE SEQUENCE [LARGE SCALE GENOMIC DNA]</scope>
    <source>
        <strain evidence="8 9">DSM 15199</strain>
    </source>
</reference>
<dbReference type="AlphaFoldDB" id="A0A0F7LNC7"/>
<feature type="transmembrane region" description="Helical" evidence="6">
    <location>
        <begin position="128"/>
        <end position="145"/>
    </location>
</feature>
<dbReference type="OrthoDB" id="7065924at2"/>
<sequence length="301" mass="32740">MRIDVKTRIEQHKATIYGVLAIVLWSAIVGLIRSVSESFGPVGGAALIYTVGAIFLVLLIGFPKISTFPRVYLWLGSLLFVGYEICLSLSLGFANNRAQAIELGMVNYLWPGFTVLLAVIVNKQKVNGWLYPGLLLSILGIGWVMSGDNGWSFRQMVENIQSNPLSYGLAFAGAIIWAVYCNITKIMAAGKNGMTLFFILTAFALWIQYFFTSPPEMVITLRSVSILLFAGAAIGVANAAWTVAIIRGHVALLATLSYFTPIISTAFSSLLLSTALSFSFWQGVLMVTVGSIVCWLATRAK</sequence>
<keyword evidence="4 6" id="KW-1133">Transmembrane helix</keyword>
<feature type="domain" description="EamA" evidence="7">
    <location>
        <begin position="14"/>
        <end position="144"/>
    </location>
</feature>
<keyword evidence="9" id="KW-1185">Reference proteome</keyword>
<dbReference type="EMBL" id="CP011104">
    <property type="protein sequence ID" value="AKH64839.1"/>
    <property type="molecule type" value="Genomic_DNA"/>
</dbReference>
<comment type="subcellular location">
    <subcellularLocation>
        <location evidence="1">Cell membrane</location>
        <topology evidence="1">Multi-pass membrane protein</topology>
    </subcellularLocation>
</comment>
<feature type="transmembrane region" description="Helical" evidence="6">
    <location>
        <begin position="223"/>
        <end position="243"/>
    </location>
</feature>
<dbReference type="InterPro" id="IPR037185">
    <property type="entry name" value="EmrE-like"/>
</dbReference>
<dbReference type="PANTHER" id="PTHR42920">
    <property type="entry name" value="OS03G0707200 PROTEIN-RELATED"/>
    <property type="match status" value="1"/>
</dbReference>
<evidence type="ECO:0000256" key="3">
    <source>
        <dbReference type="ARBA" id="ARBA00022692"/>
    </source>
</evidence>
<protein>
    <submittedName>
        <fullName evidence="8">Aromatic amino acid exporter</fullName>
    </submittedName>
</protein>
<dbReference type="PATRIC" id="fig|230089.6.peg.3921"/>
<proteinExistence type="predicted"/>
<dbReference type="SUPFAM" id="SSF103481">
    <property type="entry name" value="Multidrug resistance efflux transporter EmrE"/>
    <property type="match status" value="2"/>
</dbReference>
<keyword evidence="5 6" id="KW-0472">Membrane</keyword>
<feature type="transmembrane region" description="Helical" evidence="6">
    <location>
        <begin position="72"/>
        <end position="94"/>
    </location>
</feature>
<feature type="transmembrane region" description="Helical" evidence="6">
    <location>
        <begin position="250"/>
        <end position="272"/>
    </location>
</feature>
<dbReference type="KEGG" id="ptt:VY86_17350"/>
<dbReference type="InterPro" id="IPR051258">
    <property type="entry name" value="Diverse_Substrate_Transporter"/>
</dbReference>
<feature type="transmembrane region" description="Helical" evidence="6">
    <location>
        <begin position="195"/>
        <end position="211"/>
    </location>
</feature>
<reference evidence="9" key="2">
    <citation type="submission" date="2015-03" db="EMBL/GenBank/DDBJ databases">
        <title>Genome sequence of Azospirillum thiophilum strain DSM 21654T.</title>
        <authorList>
            <person name="Kwak Y."/>
            <person name="Shin J.-H."/>
        </authorList>
    </citation>
    <scope>NUCLEOTIDE SEQUENCE [LARGE SCALE GENOMIC DNA]</scope>
    <source>
        <strain evidence="9">DSM 15199</strain>
    </source>
</reference>
<name>A0A0F7LNC7_9GAMM</name>
<dbReference type="InterPro" id="IPR000620">
    <property type="entry name" value="EamA_dom"/>
</dbReference>
<feature type="transmembrane region" description="Helical" evidence="6">
    <location>
        <begin position="100"/>
        <end position="121"/>
    </location>
</feature>
<dbReference type="STRING" id="230089.VY86_17350"/>
<evidence type="ECO:0000256" key="6">
    <source>
        <dbReference type="SAM" id="Phobius"/>
    </source>
</evidence>
<feature type="transmembrane region" description="Helical" evidence="6">
    <location>
        <begin position="38"/>
        <end position="60"/>
    </location>
</feature>
<evidence type="ECO:0000256" key="1">
    <source>
        <dbReference type="ARBA" id="ARBA00004651"/>
    </source>
</evidence>
<keyword evidence="2" id="KW-1003">Cell membrane</keyword>
<gene>
    <name evidence="8" type="ORF">VY86_17350</name>
</gene>
<evidence type="ECO:0000313" key="9">
    <source>
        <dbReference type="Proteomes" id="UP000034866"/>
    </source>
</evidence>
<evidence type="ECO:0000256" key="5">
    <source>
        <dbReference type="ARBA" id="ARBA00023136"/>
    </source>
</evidence>
<dbReference type="RefSeq" id="WP_046975878.1">
    <property type="nucleotide sequence ID" value="NZ_CAWQPG010000338.1"/>
</dbReference>
<feature type="transmembrane region" description="Helical" evidence="6">
    <location>
        <begin position="278"/>
        <end position="298"/>
    </location>
</feature>
<dbReference type="Pfam" id="PF00892">
    <property type="entry name" value="EamA"/>
    <property type="match status" value="1"/>
</dbReference>
<feature type="transmembrane region" description="Helical" evidence="6">
    <location>
        <begin position="165"/>
        <end position="183"/>
    </location>
</feature>
<dbReference type="GO" id="GO:0005886">
    <property type="term" value="C:plasma membrane"/>
    <property type="evidence" value="ECO:0007669"/>
    <property type="project" value="UniProtKB-SubCell"/>
</dbReference>
<accession>A0A0F7LNC7</accession>
<dbReference type="PANTHER" id="PTHR42920:SF24">
    <property type="entry name" value="AROMATIC AMINO ACID EXPORTER YDDG"/>
    <property type="match status" value="1"/>
</dbReference>
<keyword evidence="3 6" id="KW-0812">Transmembrane</keyword>